<dbReference type="InterPro" id="IPR007060">
    <property type="entry name" value="FtsL/DivIC"/>
</dbReference>
<keyword evidence="2" id="KW-0812">Transmembrane</keyword>
<dbReference type="AlphaFoldDB" id="A0A9D2AHF9"/>
<gene>
    <name evidence="3" type="ORF">H9862_05830</name>
</gene>
<feature type="region of interest" description="Disordered" evidence="1">
    <location>
        <begin position="107"/>
        <end position="128"/>
    </location>
</feature>
<organism evidence="3 4">
    <name type="scientific">Candidatus Akkermansia intestinigallinarum</name>
    <dbReference type="NCBI Taxonomy" id="2838431"/>
    <lineage>
        <taxon>Bacteria</taxon>
        <taxon>Pseudomonadati</taxon>
        <taxon>Verrucomicrobiota</taxon>
        <taxon>Verrucomicrobiia</taxon>
        <taxon>Verrucomicrobiales</taxon>
        <taxon>Akkermansiaceae</taxon>
        <taxon>Akkermansia</taxon>
    </lineage>
</organism>
<name>A0A9D2AHF9_9BACT</name>
<evidence type="ECO:0000313" key="4">
    <source>
        <dbReference type="Proteomes" id="UP000823964"/>
    </source>
</evidence>
<evidence type="ECO:0000256" key="2">
    <source>
        <dbReference type="SAM" id="Phobius"/>
    </source>
</evidence>
<protein>
    <submittedName>
        <fullName evidence="3">Septum formation initiator family protein</fullName>
    </submittedName>
</protein>
<keyword evidence="2" id="KW-1133">Transmembrane helix</keyword>
<reference evidence="3" key="2">
    <citation type="submission" date="2021-04" db="EMBL/GenBank/DDBJ databases">
        <authorList>
            <person name="Gilroy R."/>
        </authorList>
    </citation>
    <scope>NUCLEOTIDE SEQUENCE</scope>
    <source>
        <strain evidence="3">14975</strain>
    </source>
</reference>
<dbReference type="Pfam" id="PF04977">
    <property type="entry name" value="DivIC"/>
    <property type="match status" value="1"/>
</dbReference>
<dbReference type="Proteomes" id="UP000823964">
    <property type="component" value="Unassembled WGS sequence"/>
</dbReference>
<dbReference type="EMBL" id="DXFQ01000103">
    <property type="protein sequence ID" value="HIX20107.1"/>
    <property type="molecule type" value="Genomic_DNA"/>
</dbReference>
<accession>A0A9D2AHF9</accession>
<reference evidence="3" key="1">
    <citation type="journal article" date="2021" name="PeerJ">
        <title>Extensive microbial diversity within the chicken gut microbiome revealed by metagenomics and culture.</title>
        <authorList>
            <person name="Gilroy R."/>
            <person name="Ravi A."/>
            <person name="Getino M."/>
            <person name="Pursley I."/>
            <person name="Horton D.L."/>
            <person name="Alikhan N.F."/>
            <person name="Baker D."/>
            <person name="Gharbi K."/>
            <person name="Hall N."/>
            <person name="Watson M."/>
            <person name="Adriaenssens E.M."/>
            <person name="Foster-Nyarko E."/>
            <person name="Jarju S."/>
            <person name="Secka A."/>
            <person name="Antonio M."/>
            <person name="Oren A."/>
            <person name="Chaudhuri R.R."/>
            <person name="La Ragione R."/>
            <person name="Hildebrand F."/>
            <person name="Pallen M.J."/>
        </authorList>
    </citation>
    <scope>NUCLEOTIDE SEQUENCE</scope>
    <source>
        <strain evidence="3">14975</strain>
    </source>
</reference>
<feature type="transmembrane region" description="Helical" evidence="2">
    <location>
        <begin position="29"/>
        <end position="54"/>
    </location>
</feature>
<sequence>MFRFFRRRGYNLLEREMLAAQRTRGVRQLVCVAAVIVLVIASFVGTMIVLSPLYELYELRGERQFMEEKLHEAKMNEEMHRDHYRWMQDPEYFEQIARDRANMAKPGEKVIRISEPSHRPPRDEAPLD</sequence>
<proteinExistence type="predicted"/>
<keyword evidence="2" id="KW-0472">Membrane</keyword>
<comment type="caution">
    <text evidence="3">The sequence shown here is derived from an EMBL/GenBank/DDBJ whole genome shotgun (WGS) entry which is preliminary data.</text>
</comment>
<evidence type="ECO:0000313" key="3">
    <source>
        <dbReference type="EMBL" id="HIX20107.1"/>
    </source>
</evidence>
<evidence type="ECO:0000256" key="1">
    <source>
        <dbReference type="SAM" id="MobiDB-lite"/>
    </source>
</evidence>